<organism evidence="7 8">
    <name type="scientific">Kineococcus rhizosphaerae</name>
    <dbReference type="NCBI Taxonomy" id="559628"/>
    <lineage>
        <taxon>Bacteria</taxon>
        <taxon>Bacillati</taxon>
        <taxon>Actinomycetota</taxon>
        <taxon>Actinomycetes</taxon>
        <taxon>Kineosporiales</taxon>
        <taxon>Kineosporiaceae</taxon>
        <taxon>Kineococcus</taxon>
    </lineage>
</organism>
<comment type="caution">
    <text evidence="7">The sequence shown here is derived from an EMBL/GenBank/DDBJ whole genome shotgun (WGS) entry which is preliminary data.</text>
</comment>
<sequence length="747" mass="80549">MTEVSPYVPAYGEVDLTNCDREPIHVPGAIQPHGFLLAVDRSTRTVVVASETTAAFLGRPAGELLGRPLGEVLGDQLALDVFDVEASEVLSEPLRARLDLLSGAATDVDVVLHLSGDRLVVEVEPVGSSTGVSAVSYRSARAAVSRLSETSTMDELCRRLAHEVRRLTGFDRVMVYRFDAQWNGEVVAEDRREDLNAFLGLHYPASDIPAQARRLYTVNWTRLIADVSYVPSRLHPVLDPVTGAPLDLSFSVLRSVSPIHVEYLRNMGVTASMSISLVQDGQLWGLVACHHYSGPHRPSYDARSAAEFLGQTASQLIAGRQRSDDREDALRSQELLAALVADVSSSGRDPLSSLVADERLLDLVGAGGAALFDGDRVLTVGRVPHRAALQRVATMLARSDGAPTFTDHLASLLPSLSEVEHEAAGALRVGLGADRWLLWVRPEQEEVVDWGGDPHNKELAAAEGPDVRLSPRKSFEKWRETVRGRSLPWERWTADTAERLRNQLTSIVLGRARDQIAIAESLQRAVVLDEAPEFDRLQVLARYRPAEGSQLGGDWWDALDLPDGRVAVVVGDVAGHGVHAAAAMAQLRTALRAYLLEGHSPGHCLDRLDNLVGTLFSDHMATAVIVVLDPDRGTARFASAGHPPPLLVAGGTCEVLRVPPRPLLGVGTGRATDVDVEVPPGGAVLLYSDGLVERRGVALDETIERLRAAAADGPAGDDLASYVDRLMTVVPGAEGDDTTLVLLRRTS</sequence>
<dbReference type="Gene3D" id="3.30.450.270">
    <property type="match status" value="1"/>
</dbReference>
<dbReference type="InterPro" id="IPR016132">
    <property type="entry name" value="Phyto_chromo_attachment"/>
</dbReference>
<evidence type="ECO:0000256" key="3">
    <source>
        <dbReference type="ARBA" id="ARBA00022801"/>
    </source>
</evidence>
<dbReference type="InterPro" id="IPR052016">
    <property type="entry name" value="Bact_Sigma-Reg"/>
</dbReference>
<protein>
    <submittedName>
        <fullName evidence="7">PAS domain-containing protein</fullName>
    </submittedName>
</protein>
<dbReference type="InterPro" id="IPR003018">
    <property type="entry name" value="GAF"/>
</dbReference>
<dbReference type="SUPFAM" id="SSF55785">
    <property type="entry name" value="PYP-like sensor domain (PAS domain)"/>
    <property type="match status" value="1"/>
</dbReference>
<evidence type="ECO:0000256" key="2">
    <source>
        <dbReference type="ARBA" id="ARBA00022606"/>
    </source>
</evidence>
<dbReference type="InterPro" id="IPR036457">
    <property type="entry name" value="PPM-type-like_dom_sf"/>
</dbReference>
<dbReference type="GO" id="GO:0006355">
    <property type="term" value="P:regulation of DNA-templated transcription"/>
    <property type="evidence" value="ECO:0007669"/>
    <property type="project" value="InterPro"/>
</dbReference>
<evidence type="ECO:0000256" key="1">
    <source>
        <dbReference type="ARBA" id="ARBA00022543"/>
    </source>
</evidence>
<proteinExistence type="predicted"/>
<dbReference type="Proteomes" id="UP000238083">
    <property type="component" value="Unassembled WGS sequence"/>
</dbReference>
<dbReference type="Pfam" id="PF00360">
    <property type="entry name" value="PHY"/>
    <property type="match status" value="1"/>
</dbReference>
<name>A0A2T0R308_9ACTN</name>
<gene>
    <name evidence="7" type="ORF">CLV37_1066</name>
</gene>
<dbReference type="InterPro" id="IPR043150">
    <property type="entry name" value="Phytochrome_PHY_sf"/>
</dbReference>
<keyword evidence="2" id="KW-0716">Sensory transduction</keyword>
<dbReference type="InterPro" id="IPR013515">
    <property type="entry name" value="Phytochrome_cen-reg"/>
</dbReference>
<dbReference type="Gene3D" id="3.60.40.10">
    <property type="entry name" value="PPM-type phosphatase domain"/>
    <property type="match status" value="1"/>
</dbReference>
<keyword evidence="5" id="KW-0675">Receptor</keyword>
<accession>A0A2T0R308</accession>
<dbReference type="InterPro" id="IPR001294">
    <property type="entry name" value="Phytochrome"/>
</dbReference>
<dbReference type="GO" id="GO:0009584">
    <property type="term" value="P:detection of visible light"/>
    <property type="evidence" value="ECO:0007669"/>
    <property type="project" value="InterPro"/>
</dbReference>
<evidence type="ECO:0000259" key="6">
    <source>
        <dbReference type="PROSITE" id="PS50046"/>
    </source>
</evidence>
<evidence type="ECO:0000256" key="4">
    <source>
        <dbReference type="ARBA" id="ARBA00022991"/>
    </source>
</evidence>
<reference evidence="7 8" key="1">
    <citation type="submission" date="2018-03" db="EMBL/GenBank/DDBJ databases">
        <title>Genomic Encyclopedia of Archaeal and Bacterial Type Strains, Phase II (KMG-II): from individual species to whole genera.</title>
        <authorList>
            <person name="Goeker M."/>
        </authorList>
    </citation>
    <scope>NUCLEOTIDE SEQUENCE [LARGE SCALE GENOMIC DNA]</scope>
    <source>
        <strain evidence="7 8">DSM 19711</strain>
    </source>
</reference>
<dbReference type="GO" id="GO:0009881">
    <property type="term" value="F:photoreceptor activity"/>
    <property type="evidence" value="ECO:0007669"/>
    <property type="project" value="UniProtKB-KW"/>
</dbReference>
<evidence type="ECO:0000313" key="8">
    <source>
        <dbReference type="Proteomes" id="UP000238083"/>
    </source>
</evidence>
<dbReference type="PROSITE" id="PS50046">
    <property type="entry name" value="PHYTOCHROME_2"/>
    <property type="match status" value="1"/>
</dbReference>
<dbReference type="SMART" id="SM00331">
    <property type="entry name" value="PP2C_SIG"/>
    <property type="match status" value="1"/>
</dbReference>
<dbReference type="Pfam" id="PF08446">
    <property type="entry name" value="PAS_2"/>
    <property type="match status" value="1"/>
</dbReference>
<dbReference type="AlphaFoldDB" id="A0A2T0R308"/>
<keyword evidence="3" id="KW-0378">Hydrolase</keyword>
<dbReference type="Gene3D" id="3.30.450.40">
    <property type="match status" value="1"/>
</dbReference>
<dbReference type="SUPFAM" id="SSF81606">
    <property type="entry name" value="PP2C-like"/>
    <property type="match status" value="1"/>
</dbReference>
<dbReference type="Gene3D" id="3.30.450.20">
    <property type="entry name" value="PAS domain"/>
    <property type="match status" value="1"/>
</dbReference>
<dbReference type="PANTHER" id="PTHR43156:SF2">
    <property type="entry name" value="STAGE II SPORULATION PROTEIN E"/>
    <property type="match status" value="1"/>
</dbReference>
<dbReference type="Pfam" id="PF01590">
    <property type="entry name" value="GAF"/>
    <property type="match status" value="1"/>
</dbReference>
<evidence type="ECO:0000313" key="7">
    <source>
        <dbReference type="EMBL" id="PRY14448.1"/>
    </source>
</evidence>
<evidence type="ECO:0000256" key="5">
    <source>
        <dbReference type="ARBA" id="ARBA00023170"/>
    </source>
</evidence>
<dbReference type="SMART" id="SM00065">
    <property type="entry name" value="GAF"/>
    <property type="match status" value="1"/>
</dbReference>
<dbReference type="EMBL" id="PVZF01000006">
    <property type="protein sequence ID" value="PRY14448.1"/>
    <property type="molecule type" value="Genomic_DNA"/>
</dbReference>
<dbReference type="GO" id="GO:0016791">
    <property type="term" value="F:phosphatase activity"/>
    <property type="evidence" value="ECO:0007669"/>
    <property type="project" value="TreeGrafter"/>
</dbReference>
<dbReference type="InterPro" id="IPR035965">
    <property type="entry name" value="PAS-like_dom_sf"/>
</dbReference>
<dbReference type="PANTHER" id="PTHR43156">
    <property type="entry name" value="STAGE II SPORULATION PROTEIN E-RELATED"/>
    <property type="match status" value="1"/>
</dbReference>
<keyword evidence="4" id="KW-0157">Chromophore</keyword>
<dbReference type="PRINTS" id="PR01033">
    <property type="entry name" value="PHYTOCHROME"/>
</dbReference>
<dbReference type="InterPro" id="IPR029016">
    <property type="entry name" value="GAF-like_dom_sf"/>
</dbReference>
<dbReference type="Pfam" id="PF07228">
    <property type="entry name" value="SpoIIE"/>
    <property type="match status" value="1"/>
</dbReference>
<keyword evidence="8" id="KW-1185">Reference proteome</keyword>
<dbReference type="InterPro" id="IPR001932">
    <property type="entry name" value="PPM-type_phosphatase-like_dom"/>
</dbReference>
<dbReference type="InterPro" id="IPR013654">
    <property type="entry name" value="PAS_2"/>
</dbReference>
<dbReference type="RefSeq" id="WP_106210814.1">
    <property type="nucleotide sequence ID" value="NZ_PVZF01000006.1"/>
</dbReference>
<keyword evidence="1" id="KW-0600">Photoreceptor protein</keyword>
<dbReference type="SUPFAM" id="SSF55781">
    <property type="entry name" value="GAF domain-like"/>
    <property type="match status" value="2"/>
</dbReference>
<feature type="domain" description="Phytochrome chromophore attachment site" evidence="6">
    <location>
        <begin position="152"/>
        <end position="311"/>
    </location>
</feature>
<dbReference type="OrthoDB" id="118142at2"/>